<evidence type="ECO:0000313" key="2">
    <source>
        <dbReference type="Proteomes" id="UP001242368"/>
    </source>
</evidence>
<comment type="caution">
    <text evidence="1">The sequence shown here is derived from an EMBL/GenBank/DDBJ whole genome shotgun (WGS) entry which is preliminary data.</text>
</comment>
<reference evidence="2" key="1">
    <citation type="journal article" date="2019" name="Int. J. Syst. Evol. Microbiol.">
        <title>The Global Catalogue of Microorganisms (GCM) 10K type strain sequencing project: providing services to taxonomists for standard genome sequencing and annotation.</title>
        <authorList>
            <consortium name="The Broad Institute Genomics Platform"/>
            <consortium name="The Broad Institute Genome Sequencing Center for Infectious Disease"/>
            <person name="Wu L."/>
            <person name="Ma J."/>
        </authorList>
    </citation>
    <scope>NUCLEOTIDE SEQUENCE [LARGE SCALE GENOMIC DNA]</scope>
    <source>
        <strain evidence="2">CECT 7184</strain>
    </source>
</reference>
<accession>A0ABT8CPS4</accession>
<keyword evidence="2" id="KW-1185">Reference proteome</keyword>
<name>A0ABT8CPS4_9FLAO</name>
<organism evidence="1 2">
    <name type="scientific">Paenimyroides ceti</name>
    <dbReference type="NCBI Taxonomy" id="395087"/>
    <lineage>
        <taxon>Bacteria</taxon>
        <taxon>Pseudomonadati</taxon>
        <taxon>Bacteroidota</taxon>
        <taxon>Flavobacteriia</taxon>
        <taxon>Flavobacteriales</taxon>
        <taxon>Flavobacteriaceae</taxon>
        <taxon>Paenimyroides</taxon>
    </lineage>
</organism>
<evidence type="ECO:0000313" key="1">
    <source>
        <dbReference type="EMBL" id="MDN3706154.1"/>
    </source>
</evidence>
<dbReference type="Proteomes" id="UP001242368">
    <property type="component" value="Unassembled WGS sequence"/>
</dbReference>
<dbReference type="RefSeq" id="WP_290362286.1">
    <property type="nucleotide sequence ID" value="NZ_JAUFQU010000001.1"/>
</dbReference>
<protein>
    <submittedName>
        <fullName evidence="1">Uncharacterized protein</fullName>
    </submittedName>
</protein>
<dbReference type="EMBL" id="JAUFQU010000001">
    <property type="protein sequence ID" value="MDN3706154.1"/>
    <property type="molecule type" value="Genomic_DNA"/>
</dbReference>
<sequence>MIEKLIKNYGSLCDSWIDEISIKKIMKNSIEKVVISVEINSANIIKGYKYEKICLIFEEVLCFTFKDDTTINLSPKEVYINYDNNTILFDFDPIDNFDSLEENNDSNFKIISKILTFEIIS</sequence>
<proteinExistence type="predicted"/>
<gene>
    <name evidence="1" type="ORF">QW060_03335</name>
</gene>